<evidence type="ECO:0000313" key="2">
    <source>
        <dbReference type="EMBL" id="WAS95796.1"/>
    </source>
</evidence>
<feature type="transmembrane region" description="Helical" evidence="1">
    <location>
        <begin position="16"/>
        <end position="37"/>
    </location>
</feature>
<accession>A0ABY7H940</accession>
<organism evidence="2 3">
    <name type="scientific">Nannocystis punicea</name>
    <dbReference type="NCBI Taxonomy" id="2995304"/>
    <lineage>
        <taxon>Bacteria</taxon>
        <taxon>Pseudomonadati</taxon>
        <taxon>Myxococcota</taxon>
        <taxon>Polyangia</taxon>
        <taxon>Nannocystales</taxon>
        <taxon>Nannocystaceae</taxon>
        <taxon>Nannocystis</taxon>
    </lineage>
</organism>
<keyword evidence="3" id="KW-1185">Reference proteome</keyword>
<reference evidence="2" key="1">
    <citation type="submission" date="2022-11" db="EMBL/GenBank/DDBJ databases">
        <title>Minimal conservation of predation-associated metabolite biosynthetic gene clusters underscores biosynthetic potential of Myxococcota including descriptions for ten novel species: Archangium lansinium sp. nov., Myxococcus landrumus sp. nov., Nannocystis bai.</title>
        <authorList>
            <person name="Ahearne A."/>
            <person name="Stevens C."/>
            <person name="Dowd S."/>
        </authorList>
    </citation>
    <scope>NUCLEOTIDE SEQUENCE</scope>
    <source>
        <strain evidence="2">Fl3</strain>
    </source>
</reference>
<name>A0ABY7H940_9BACT</name>
<evidence type="ECO:0000313" key="3">
    <source>
        <dbReference type="Proteomes" id="UP001164459"/>
    </source>
</evidence>
<keyword evidence="1" id="KW-0812">Transmembrane</keyword>
<keyword evidence="1" id="KW-0472">Membrane</keyword>
<proteinExistence type="predicted"/>
<dbReference type="RefSeq" id="WP_269038140.1">
    <property type="nucleotide sequence ID" value="NZ_CP114040.1"/>
</dbReference>
<keyword evidence="1" id="KW-1133">Transmembrane helix</keyword>
<sequence>MSDRAGEAVLTRDERFVVFLLWLGFAWIPSLTLWALTGYFGTFYSPLLWVVTLGASTPAMSRVLGQVEPVEALPPAEPASPHLPPALARLVEEAAAIRDELAAGELETALERAWILSNELEQLPHAGIALERSRAALAAVHELLELRARPGRTRVSRDRVRARLDTALAQFIASLVEQTRIGFR</sequence>
<evidence type="ECO:0000256" key="1">
    <source>
        <dbReference type="SAM" id="Phobius"/>
    </source>
</evidence>
<protein>
    <submittedName>
        <fullName evidence="2">Uncharacterized protein</fullName>
    </submittedName>
</protein>
<dbReference type="Proteomes" id="UP001164459">
    <property type="component" value="Chromosome"/>
</dbReference>
<gene>
    <name evidence="2" type="ORF">O0S08_06500</name>
</gene>
<dbReference type="EMBL" id="CP114040">
    <property type="protein sequence ID" value="WAS95796.1"/>
    <property type="molecule type" value="Genomic_DNA"/>
</dbReference>